<dbReference type="Proteomes" id="UP000318995">
    <property type="component" value="Unassembled WGS sequence"/>
</dbReference>
<evidence type="ECO:0000313" key="1">
    <source>
        <dbReference type="EMBL" id="TWT40256.1"/>
    </source>
</evidence>
<comment type="caution">
    <text evidence="1">The sequence shown here is derived from an EMBL/GenBank/DDBJ whole genome shotgun (WGS) entry which is preliminary data.</text>
</comment>
<reference evidence="1 2" key="1">
    <citation type="submission" date="2019-02" db="EMBL/GenBank/DDBJ databases">
        <title>Deep-cultivation of Planctomycetes and their phenomic and genomic characterization uncovers novel biology.</title>
        <authorList>
            <person name="Wiegand S."/>
            <person name="Jogler M."/>
            <person name="Boedeker C."/>
            <person name="Pinto D."/>
            <person name="Vollmers J."/>
            <person name="Rivas-Marin E."/>
            <person name="Kohn T."/>
            <person name="Peeters S.H."/>
            <person name="Heuer A."/>
            <person name="Rast P."/>
            <person name="Oberbeckmann S."/>
            <person name="Bunk B."/>
            <person name="Jeske O."/>
            <person name="Meyerdierks A."/>
            <person name="Storesund J.E."/>
            <person name="Kallscheuer N."/>
            <person name="Luecker S."/>
            <person name="Lage O.M."/>
            <person name="Pohl T."/>
            <person name="Merkel B.J."/>
            <person name="Hornburger P."/>
            <person name="Mueller R.-W."/>
            <person name="Bruemmer F."/>
            <person name="Labrenz M."/>
            <person name="Spormann A.M."/>
            <person name="Op Den Camp H."/>
            <person name="Overmann J."/>
            <person name="Amann R."/>
            <person name="Jetten M.S.M."/>
            <person name="Mascher T."/>
            <person name="Medema M.H."/>
            <person name="Devos D.P."/>
            <person name="Kaster A.-K."/>
            <person name="Ovreas L."/>
            <person name="Rohde M."/>
            <person name="Galperin M.Y."/>
            <person name="Jogler C."/>
        </authorList>
    </citation>
    <scope>NUCLEOTIDE SEQUENCE [LARGE SCALE GENOMIC DNA]</scope>
    <source>
        <strain evidence="1 2">Pla111</strain>
    </source>
</reference>
<dbReference type="RefSeq" id="WP_146575576.1">
    <property type="nucleotide sequence ID" value="NZ_SJPH01000012.1"/>
</dbReference>
<sequence>MAGATIPALPTTELSAEPFGELSAKQLWRSEASARVRAAWKSGDRSAAWELYRAELAKAASDHALATRMSAIAWGIVEPSELCARLVKAAKRADKLPAKLGDLEGAANDWLDSLETASLPTSDDQTQALDAIAWGVVVTAVPGALPTPLWLQMVQTLLAIAEEATHPGESLEEAPPARTIVATLLASELPLLLATGLSALRPAHTQLEGAWERLSESLVELSDGEGAVGARLLPALPLLLASWTRCRRLGQATRRGAWSSDAQTQYEWMVRHALRLIDSEGYLPLARDGGRLTPMIAAALKLDGDTEDLAAAARRLGIASKHAASTPPDPSVESEWAQCAVLSSGWNPQAPQVVVSWDQPTMRIKLRAQKQTLLEGDWPLAVRRDGKPLVAVEAWESQCWYSDQDCDYLELATRLSDGARLERQVILGRQHGVLAIAELVIGGGSEAVLESETQFSLAAGARFAPEAETRDGVIQAAGKPAAAVFPASLAEWRVEHRGGELSESEGTLSLRTTATGRNLASVLWFDLAPKRFMKQRTWRRLTVAQSLKRVTPDVAVGYRIQSGKDQWFYYRTLDPPANRTVLGQNLSSEAFVGRFLPTGEVDEYFEIEAEF</sequence>
<evidence type="ECO:0008006" key="3">
    <source>
        <dbReference type="Google" id="ProtNLM"/>
    </source>
</evidence>
<dbReference type="OrthoDB" id="277106at2"/>
<dbReference type="EMBL" id="SJPH01000012">
    <property type="protein sequence ID" value="TWT40256.1"/>
    <property type="molecule type" value="Genomic_DNA"/>
</dbReference>
<dbReference type="AlphaFoldDB" id="A0A5C5VNJ8"/>
<name>A0A5C5VNJ8_9BACT</name>
<organism evidence="1 2">
    <name type="scientific">Botrimarina hoheduenensis</name>
    <dbReference type="NCBI Taxonomy" id="2528000"/>
    <lineage>
        <taxon>Bacteria</taxon>
        <taxon>Pseudomonadati</taxon>
        <taxon>Planctomycetota</taxon>
        <taxon>Planctomycetia</taxon>
        <taxon>Pirellulales</taxon>
        <taxon>Lacipirellulaceae</taxon>
        <taxon>Botrimarina</taxon>
    </lineage>
</organism>
<evidence type="ECO:0000313" key="2">
    <source>
        <dbReference type="Proteomes" id="UP000318995"/>
    </source>
</evidence>
<proteinExistence type="predicted"/>
<protein>
    <recommendedName>
        <fullName evidence="3">Heparinase II/III-like protein</fullName>
    </recommendedName>
</protein>
<keyword evidence="2" id="KW-1185">Reference proteome</keyword>
<gene>
    <name evidence="1" type="ORF">Pla111_33880</name>
</gene>
<accession>A0A5C5VNJ8</accession>